<dbReference type="InterPro" id="IPR001031">
    <property type="entry name" value="Thioesterase"/>
</dbReference>
<evidence type="ECO:0000259" key="3">
    <source>
        <dbReference type="SMART" id="SM00824"/>
    </source>
</evidence>
<dbReference type="GO" id="GO:0008610">
    <property type="term" value="P:lipid biosynthetic process"/>
    <property type="evidence" value="ECO:0007669"/>
    <property type="project" value="TreeGrafter"/>
</dbReference>
<name>A0A6L9QHG2_9ACTN</name>
<dbReference type="Pfam" id="PF00975">
    <property type="entry name" value="Thioesterase"/>
    <property type="match status" value="1"/>
</dbReference>
<dbReference type="Proteomes" id="UP000475532">
    <property type="component" value="Unassembled WGS sequence"/>
</dbReference>
<protein>
    <submittedName>
        <fullName evidence="4">Thioesterase</fullName>
    </submittedName>
</protein>
<reference evidence="4 5" key="1">
    <citation type="submission" date="2020-01" db="EMBL/GenBank/DDBJ databases">
        <title>Insect and environment-associated Actinomycetes.</title>
        <authorList>
            <person name="Currrie C."/>
            <person name="Chevrette M."/>
            <person name="Carlson C."/>
            <person name="Stubbendieck R."/>
            <person name="Wendt-Pienkowski E."/>
        </authorList>
    </citation>
    <scope>NUCLEOTIDE SEQUENCE [LARGE SCALE GENOMIC DNA]</scope>
    <source>
        <strain evidence="4 5">SID10258</strain>
    </source>
</reference>
<dbReference type="SMART" id="SM00824">
    <property type="entry name" value="PKS_TE"/>
    <property type="match status" value="1"/>
</dbReference>
<sequence length="248" mass="27153">MFEADSPWIRRAAREKPALRLICVPYGGGGASIFHSLAGFMPESIEVVALQLPGREDRSGEAPPTSLRRLVHTCAIALGPYCAMPFAFYGHCAGALLAFELAHQINARFGARPAHFIAAAQHAPHVPPTSLLLRELPDDVLLDTVRQRGGLPDAVAENTELTAFLLPLLQSDFKLWRQYDYVPKKPMQCPVTALHGAGDDVTEASSIKAWQEHTSADFAYHEVAGGHYFINEMTVDTARLISRRLTLG</sequence>
<feature type="domain" description="Thioesterase TesA-like" evidence="3">
    <location>
        <begin position="22"/>
        <end position="245"/>
    </location>
</feature>
<dbReference type="EMBL" id="JAAGLI010000536">
    <property type="protein sequence ID" value="NEA24941.1"/>
    <property type="molecule type" value="Genomic_DNA"/>
</dbReference>
<comment type="similarity">
    <text evidence="1">Belongs to the thioesterase family.</text>
</comment>
<evidence type="ECO:0000313" key="4">
    <source>
        <dbReference type="EMBL" id="NEA24941.1"/>
    </source>
</evidence>
<dbReference type="InterPro" id="IPR020802">
    <property type="entry name" value="TesA-like"/>
</dbReference>
<dbReference type="AlphaFoldDB" id="A0A6L9QHG2"/>
<dbReference type="SUPFAM" id="SSF53474">
    <property type="entry name" value="alpha/beta-Hydrolases"/>
    <property type="match status" value="1"/>
</dbReference>
<dbReference type="Gene3D" id="3.40.50.1820">
    <property type="entry name" value="alpha/beta hydrolase"/>
    <property type="match status" value="1"/>
</dbReference>
<dbReference type="RefSeq" id="WP_163058466.1">
    <property type="nucleotide sequence ID" value="NZ_JAAGLI010000536.1"/>
</dbReference>
<dbReference type="GO" id="GO:0016787">
    <property type="term" value="F:hydrolase activity"/>
    <property type="evidence" value="ECO:0007669"/>
    <property type="project" value="UniProtKB-KW"/>
</dbReference>
<keyword evidence="2" id="KW-0378">Hydrolase</keyword>
<proteinExistence type="inferred from homology"/>
<dbReference type="InterPro" id="IPR029058">
    <property type="entry name" value="AB_hydrolase_fold"/>
</dbReference>
<organism evidence="4 5">
    <name type="scientific">Actinomadura bangladeshensis</name>
    <dbReference type="NCBI Taxonomy" id="453573"/>
    <lineage>
        <taxon>Bacteria</taxon>
        <taxon>Bacillati</taxon>
        <taxon>Actinomycetota</taxon>
        <taxon>Actinomycetes</taxon>
        <taxon>Streptosporangiales</taxon>
        <taxon>Thermomonosporaceae</taxon>
        <taxon>Actinomadura</taxon>
    </lineage>
</organism>
<dbReference type="PANTHER" id="PTHR11487:SF0">
    <property type="entry name" value="S-ACYL FATTY ACID SYNTHASE THIOESTERASE, MEDIUM CHAIN"/>
    <property type="match status" value="1"/>
</dbReference>
<dbReference type="InterPro" id="IPR012223">
    <property type="entry name" value="TEII"/>
</dbReference>
<comment type="caution">
    <text evidence="4">The sequence shown here is derived from an EMBL/GenBank/DDBJ whole genome shotgun (WGS) entry which is preliminary data.</text>
</comment>
<evidence type="ECO:0000313" key="5">
    <source>
        <dbReference type="Proteomes" id="UP000475532"/>
    </source>
</evidence>
<accession>A0A6L9QHG2</accession>
<evidence type="ECO:0000256" key="2">
    <source>
        <dbReference type="ARBA" id="ARBA00022801"/>
    </source>
</evidence>
<evidence type="ECO:0000256" key="1">
    <source>
        <dbReference type="ARBA" id="ARBA00007169"/>
    </source>
</evidence>
<gene>
    <name evidence="4" type="ORF">G3I70_20975</name>
</gene>
<dbReference type="PANTHER" id="PTHR11487">
    <property type="entry name" value="THIOESTERASE"/>
    <property type="match status" value="1"/>
</dbReference>